<evidence type="ECO:0000313" key="4">
    <source>
        <dbReference type="EMBL" id="OWM87675.1"/>
    </source>
</evidence>
<dbReference type="Proteomes" id="UP000233551">
    <property type="component" value="Unassembled WGS sequence"/>
</dbReference>
<dbReference type="GO" id="GO:0006353">
    <property type="term" value="P:DNA-templated transcription termination"/>
    <property type="evidence" value="ECO:0007669"/>
    <property type="project" value="UniProtKB-KW"/>
</dbReference>
<dbReference type="InterPro" id="IPR038538">
    <property type="entry name" value="MTERF_sf"/>
</dbReference>
<comment type="caution">
    <text evidence="4">The sequence shown here is derived from an EMBL/GenBank/DDBJ whole genome shotgun (WGS) entry which is preliminary data.</text>
</comment>
<dbReference type="Gene3D" id="1.25.70.10">
    <property type="entry name" value="Transcription termination factor 3, mitochondrial"/>
    <property type="match status" value="2"/>
</dbReference>
<dbReference type="OrthoDB" id="637682at2759"/>
<organism evidence="4 6">
    <name type="scientific">Punica granatum</name>
    <name type="common">Pomegranate</name>
    <dbReference type="NCBI Taxonomy" id="22663"/>
    <lineage>
        <taxon>Eukaryota</taxon>
        <taxon>Viridiplantae</taxon>
        <taxon>Streptophyta</taxon>
        <taxon>Embryophyta</taxon>
        <taxon>Tracheophyta</taxon>
        <taxon>Spermatophyta</taxon>
        <taxon>Magnoliopsida</taxon>
        <taxon>eudicotyledons</taxon>
        <taxon>Gunneridae</taxon>
        <taxon>Pentapetalae</taxon>
        <taxon>rosids</taxon>
        <taxon>malvids</taxon>
        <taxon>Myrtales</taxon>
        <taxon>Lythraceae</taxon>
        <taxon>Punica</taxon>
    </lineage>
</organism>
<dbReference type="EMBL" id="PGOL01003099">
    <property type="protein sequence ID" value="PKI43011.1"/>
    <property type="molecule type" value="Genomic_DNA"/>
</dbReference>
<evidence type="ECO:0000313" key="6">
    <source>
        <dbReference type="Proteomes" id="UP000197138"/>
    </source>
</evidence>
<keyword evidence="2" id="KW-0805">Transcription regulation</keyword>
<gene>
    <name evidence="4" type="ORF">CDL15_Pgr022788</name>
    <name evidence="5" type="ORF">CRG98_036589</name>
</gene>
<evidence type="ECO:0000313" key="7">
    <source>
        <dbReference type="Proteomes" id="UP000233551"/>
    </source>
</evidence>
<dbReference type="AlphaFoldDB" id="A0A218XR56"/>
<dbReference type="Proteomes" id="UP000197138">
    <property type="component" value="Unassembled WGS sequence"/>
</dbReference>
<evidence type="ECO:0000256" key="2">
    <source>
        <dbReference type="ARBA" id="ARBA00022472"/>
    </source>
</evidence>
<dbReference type="PANTHER" id="PTHR13068:SF236">
    <property type="entry name" value="OS02G0749800 PROTEIN"/>
    <property type="match status" value="1"/>
</dbReference>
<accession>A0A218XR56</accession>
<proteinExistence type="inferred from homology"/>
<evidence type="ECO:0000256" key="1">
    <source>
        <dbReference type="ARBA" id="ARBA00007692"/>
    </source>
</evidence>
<comment type="similarity">
    <text evidence="1">Belongs to the mTERF family.</text>
</comment>
<reference evidence="6" key="1">
    <citation type="journal article" date="2017" name="Plant J.">
        <title>The pomegranate (Punica granatum L.) genome and the genomics of punicalagin biosynthesis.</title>
        <authorList>
            <person name="Qin G."/>
            <person name="Xu C."/>
            <person name="Ming R."/>
            <person name="Tang H."/>
            <person name="Guyot R."/>
            <person name="Kramer E.M."/>
            <person name="Hu Y."/>
            <person name="Yi X."/>
            <person name="Qi Y."/>
            <person name="Xu X."/>
            <person name="Gao Z."/>
            <person name="Pan H."/>
            <person name="Jian J."/>
            <person name="Tian Y."/>
            <person name="Yue Z."/>
            <person name="Xu Y."/>
        </authorList>
    </citation>
    <scope>NUCLEOTIDE SEQUENCE [LARGE SCALE GENOMIC DNA]</scope>
    <source>
        <strain evidence="6">cv. Dabenzi</strain>
    </source>
</reference>
<dbReference type="STRING" id="22663.A0A218XR56"/>
<dbReference type="FunFam" id="1.25.70.10:FF:000001">
    <property type="entry name" value="Mitochondrial transcription termination factor-like"/>
    <property type="match status" value="1"/>
</dbReference>
<evidence type="ECO:0000256" key="3">
    <source>
        <dbReference type="ARBA" id="ARBA00022946"/>
    </source>
</evidence>
<dbReference type="EMBL" id="MTKT01000813">
    <property type="protein sequence ID" value="OWM87675.1"/>
    <property type="molecule type" value="Genomic_DNA"/>
</dbReference>
<evidence type="ECO:0000313" key="5">
    <source>
        <dbReference type="EMBL" id="PKI43011.1"/>
    </source>
</evidence>
<dbReference type="PANTHER" id="PTHR13068">
    <property type="entry name" value="CGI-12 PROTEIN-RELATED"/>
    <property type="match status" value="1"/>
</dbReference>
<reference evidence="5 7" key="3">
    <citation type="submission" date="2017-11" db="EMBL/GenBank/DDBJ databases">
        <title>De-novo sequencing of pomegranate (Punica granatum L.) genome.</title>
        <authorList>
            <person name="Akparov Z."/>
            <person name="Amiraslanov A."/>
            <person name="Hajiyeva S."/>
            <person name="Abbasov M."/>
            <person name="Kaur K."/>
            <person name="Hamwieh A."/>
            <person name="Solovyev V."/>
            <person name="Salamov A."/>
            <person name="Braich B."/>
            <person name="Kosarev P."/>
            <person name="Mahmoud A."/>
            <person name="Hajiyev E."/>
            <person name="Babayeva S."/>
            <person name="Izzatullayeva V."/>
            <person name="Mammadov A."/>
            <person name="Mammadov A."/>
            <person name="Sharifova S."/>
            <person name="Ojaghi J."/>
            <person name="Eynullazada K."/>
            <person name="Bayramov B."/>
            <person name="Abdulazimova A."/>
            <person name="Shahmuradov I."/>
        </authorList>
    </citation>
    <scope>NUCLEOTIDE SEQUENCE [LARGE SCALE GENOMIC DNA]</scope>
    <source>
        <strain evidence="5">AG2017</strain>
        <strain evidence="7">cv. AG2017</strain>
        <tissue evidence="5">Leaf</tissue>
    </source>
</reference>
<reference evidence="4" key="2">
    <citation type="submission" date="2017-06" db="EMBL/GenBank/DDBJ databases">
        <title>The pomegranate genome and the genomics of punicalagin biosynthesis.</title>
        <authorList>
            <person name="Xu C."/>
        </authorList>
    </citation>
    <scope>NUCLEOTIDE SEQUENCE [LARGE SCALE GENOMIC DNA]</scope>
    <source>
        <tissue evidence="4">Fresh leaf</tissue>
    </source>
</reference>
<dbReference type="InterPro" id="IPR003690">
    <property type="entry name" value="MTERF"/>
</dbReference>
<dbReference type="SMART" id="SM00733">
    <property type="entry name" value="Mterf"/>
    <property type="match status" value="4"/>
</dbReference>
<keyword evidence="7" id="KW-1185">Reference proteome</keyword>
<sequence length="371" mass="41768">MFRFKFFMESLQFSLSMSLRSLSTSVSRPPKTLTAEYLISSHGFPQEAALTLANIVAERGRSGARFDSVITLFKNYGFTPASMASIFISYPNVLSAKAHGNIKPKLDFLSKSGLSGDTLVHVICNDPFILMRSLEGHLAPCMNSLIKFFGSREDLVSLFLNKRGSWALRNYSEAMELNINTLRAFGVSNSGIAKLITLRVRALSRTPSEFRAILDKIKQMGLDPSSMMFIYGVCSCAGMKDEKWDAKVNVFYKYGFSEAQFRALFVKQPGIMNSSMKRLEKMLNYLMNDLGWTVDYITSYPIVLMSSLEKKIMPRVQVFMFLLSEGLVKQTAVGRAAVISEAEFYKFFLVPHGEKLPQILEMYKSKKVLSS</sequence>
<dbReference type="GO" id="GO:0003676">
    <property type="term" value="F:nucleic acid binding"/>
    <property type="evidence" value="ECO:0007669"/>
    <property type="project" value="InterPro"/>
</dbReference>
<dbReference type="GeneID" id="116187176"/>
<dbReference type="Pfam" id="PF02536">
    <property type="entry name" value="mTERF"/>
    <property type="match status" value="1"/>
</dbReference>
<keyword evidence="3" id="KW-0809">Transit peptide</keyword>
<keyword evidence="2" id="KW-0804">Transcription</keyword>
<name>A0A218XR56_PUNGR</name>
<keyword evidence="2" id="KW-0806">Transcription termination</keyword>
<protein>
    <submittedName>
        <fullName evidence="4">Uncharacterized protein</fullName>
    </submittedName>
</protein>